<protein>
    <submittedName>
        <fullName evidence="2">Uncharacterized protein</fullName>
    </submittedName>
</protein>
<keyword evidence="3" id="KW-1185">Reference proteome</keyword>
<dbReference type="Gramene" id="OMP10569">
    <property type="protein sequence ID" value="OMP10569"/>
    <property type="gene ID" value="CCACVL1_00870"/>
</dbReference>
<evidence type="ECO:0000313" key="3">
    <source>
        <dbReference type="Proteomes" id="UP000188268"/>
    </source>
</evidence>
<accession>A0A1R3KU58</accession>
<feature type="non-terminal residue" evidence="2">
    <location>
        <position position="1"/>
    </location>
</feature>
<name>A0A1R3KU58_COCAP</name>
<sequence>QKRSGYPLVPQLEKVSNGKPLNMKSCPPTFGYKSSSLPSRPPSPPPIASLKIADNAPTAVIR</sequence>
<dbReference type="AlphaFoldDB" id="A0A1R3KU58"/>
<dbReference type="Proteomes" id="UP000188268">
    <property type="component" value="Unassembled WGS sequence"/>
</dbReference>
<reference evidence="2 3" key="1">
    <citation type="submission" date="2013-09" db="EMBL/GenBank/DDBJ databases">
        <title>Corchorus capsularis genome sequencing.</title>
        <authorList>
            <person name="Alam M."/>
            <person name="Haque M.S."/>
            <person name="Islam M.S."/>
            <person name="Emdad E.M."/>
            <person name="Islam M.M."/>
            <person name="Ahmed B."/>
            <person name="Halim A."/>
            <person name="Hossen Q.M.M."/>
            <person name="Hossain M.Z."/>
            <person name="Ahmed R."/>
            <person name="Khan M.M."/>
            <person name="Islam R."/>
            <person name="Rashid M.M."/>
            <person name="Khan S.A."/>
            <person name="Rahman M.S."/>
            <person name="Alam M."/>
        </authorList>
    </citation>
    <scope>NUCLEOTIDE SEQUENCE [LARGE SCALE GENOMIC DNA]</scope>
    <source>
        <strain evidence="3">cv. CVL-1</strain>
        <tissue evidence="2">Whole seedling</tissue>
    </source>
</reference>
<proteinExistence type="predicted"/>
<comment type="caution">
    <text evidence="2">The sequence shown here is derived from an EMBL/GenBank/DDBJ whole genome shotgun (WGS) entry which is preliminary data.</text>
</comment>
<gene>
    <name evidence="2" type="ORF">CCACVL1_00870</name>
</gene>
<evidence type="ECO:0000313" key="2">
    <source>
        <dbReference type="EMBL" id="OMP10569.1"/>
    </source>
</evidence>
<dbReference type="EMBL" id="AWWV01002178">
    <property type="protein sequence ID" value="OMP10569.1"/>
    <property type="molecule type" value="Genomic_DNA"/>
</dbReference>
<evidence type="ECO:0000256" key="1">
    <source>
        <dbReference type="SAM" id="MobiDB-lite"/>
    </source>
</evidence>
<organism evidence="2 3">
    <name type="scientific">Corchorus capsularis</name>
    <name type="common">Jute</name>
    <dbReference type="NCBI Taxonomy" id="210143"/>
    <lineage>
        <taxon>Eukaryota</taxon>
        <taxon>Viridiplantae</taxon>
        <taxon>Streptophyta</taxon>
        <taxon>Embryophyta</taxon>
        <taxon>Tracheophyta</taxon>
        <taxon>Spermatophyta</taxon>
        <taxon>Magnoliopsida</taxon>
        <taxon>eudicotyledons</taxon>
        <taxon>Gunneridae</taxon>
        <taxon>Pentapetalae</taxon>
        <taxon>rosids</taxon>
        <taxon>malvids</taxon>
        <taxon>Malvales</taxon>
        <taxon>Malvaceae</taxon>
        <taxon>Grewioideae</taxon>
        <taxon>Apeibeae</taxon>
        <taxon>Corchorus</taxon>
    </lineage>
</organism>
<feature type="region of interest" description="Disordered" evidence="1">
    <location>
        <begin position="1"/>
        <end position="62"/>
    </location>
</feature>